<evidence type="ECO:0000256" key="1">
    <source>
        <dbReference type="SAM" id="MobiDB-lite"/>
    </source>
</evidence>
<evidence type="ECO:0000313" key="3">
    <source>
        <dbReference type="Proteomes" id="UP001157006"/>
    </source>
</evidence>
<sequence>MGAERLLQFDDGGCCTVRSHRRCDSIGANTTAGSGRRRPSMDGRLAVIRWIQVDDLKVQKCEIPWKRVKASTRKKKRSFSVGCVKAGRALASRTVGDLNTQRGGFRPEIGRERGRRELWHFSWGGRRCWSVVWCLPRIKTAASKSKEGSASQASIETTDNVTPSETTTIAATTTTTIPTTTNVPTPQTNKLPPTTPKKRKSNTTGEDPKAGGNLPTASKKKQKKDILKSIVPTSLATSLTRVHRIS</sequence>
<organism evidence="2 3">
    <name type="scientific">Vicia faba</name>
    <name type="common">Broad bean</name>
    <name type="synonym">Faba vulgaris</name>
    <dbReference type="NCBI Taxonomy" id="3906"/>
    <lineage>
        <taxon>Eukaryota</taxon>
        <taxon>Viridiplantae</taxon>
        <taxon>Streptophyta</taxon>
        <taxon>Embryophyta</taxon>
        <taxon>Tracheophyta</taxon>
        <taxon>Spermatophyta</taxon>
        <taxon>Magnoliopsida</taxon>
        <taxon>eudicotyledons</taxon>
        <taxon>Gunneridae</taxon>
        <taxon>Pentapetalae</taxon>
        <taxon>rosids</taxon>
        <taxon>fabids</taxon>
        <taxon>Fabales</taxon>
        <taxon>Fabaceae</taxon>
        <taxon>Papilionoideae</taxon>
        <taxon>50 kb inversion clade</taxon>
        <taxon>NPAAA clade</taxon>
        <taxon>Hologalegina</taxon>
        <taxon>IRL clade</taxon>
        <taxon>Fabeae</taxon>
        <taxon>Vicia</taxon>
    </lineage>
</organism>
<reference evidence="2 3" key="1">
    <citation type="submission" date="2023-01" db="EMBL/GenBank/DDBJ databases">
        <authorList>
            <person name="Kreplak J."/>
        </authorList>
    </citation>
    <scope>NUCLEOTIDE SEQUENCE [LARGE SCALE GENOMIC DNA]</scope>
</reference>
<dbReference type="Proteomes" id="UP001157006">
    <property type="component" value="Chromosome 3"/>
</dbReference>
<accession>A0AAV1A205</accession>
<gene>
    <name evidence="2" type="ORF">VFH_III096560</name>
</gene>
<protein>
    <submittedName>
        <fullName evidence="2">Uncharacterized protein</fullName>
    </submittedName>
</protein>
<dbReference type="AlphaFoldDB" id="A0AAV1A205"/>
<feature type="region of interest" description="Disordered" evidence="1">
    <location>
        <begin position="143"/>
        <end position="226"/>
    </location>
</feature>
<proteinExistence type="predicted"/>
<feature type="compositionally biased region" description="Low complexity" evidence="1">
    <location>
        <begin position="161"/>
        <end position="189"/>
    </location>
</feature>
<keyword evidence="3" id="KW-1185">Reference proteome</keyword>
<feature type="compositionally biased region" description="Polar residues" evidence="1">
    <location>
        <begin position="148"/>
        <end position="160"/>
    </location>
</feature>
<name>A0AAV1A205_VICFA</name>
<dbReference type="EMBL" id="OX451738">
    <property type="protein sequence ID" value="CAI8603663.1"/>
    <property type="molecule type" value="Genomic_DNA"/>
</dbReference>
<evidence type="ECO:0000313" key="2">
    <source>
        <dbReference type="EMBL" id="CAI8603663.1"/>
    </source>
</evidence>